<comment type="similarity">
    <text evidence="1">Belongs to the short-chain dehydrogenases/reductases (SDR) family.</text>
</comment>
<keyword evidence="2" id="KW-0560">Oxidoreductase</keyword>
<dbReference type="AlphaFoldDB" id="A0A1I0LL81"/>
<dbReference type="SMART" id="SM00822">
    <property type="entry name" value="PKS_KR"/>
    <property type="match status" value="1"/>
</dbReference>
<proteinExistence type="inferred from homology"/>
<dbReference type="Pfam" id="PF13561">
    <property type="entry name" value="adh_short_C2"/>
    <property type="match status" value="1"/>
</dbReference>
<dbReference type="PANTHER" id="PTHR24321">
    <property type="entry name" value="DEHYDROGENASES, SHORT CHAIN"/>
    <property type="match status" value="1"/>
</dbReference>
<dbReference type="EMBL" id="FOHX01000018">
    <property type="protein sequence ID" value="SEU40550.1"/>
    <property type="molecule type" value="Genomic_DNA"/>
</dbReference>
<dbReference type="CDD" id="cd05233">
    <property type="entry name" value="SDR_c"/>
    <property type="match status" value="1"/>
</dbReference>
<evidence type="ECO:0000256" key="2">
    <source>
        <dbReference type="ARBA" id="ARBA00023002"/>
    </source>
</evidence>
<dbReference type="InterPro" id="IPR020904">
    <property type="entry name" value="Sc_DH/Rdtase_CS"/>
</dbReference>
<dbReference type="STRING" id="568860.SAMN05421811_11866"/>
<gene>
    <name evidence="5" type="ORF">SAMN05421811_11866</name>
</gene>
<dbReference type="InterPro" id="IPR002347">
    <property type="entry name" value="SDR_fam"/>
</dbReference>
<dbReference type="PRINTS" id="PR00081">
    <property type="entry name" value="GDHRDH"/>
</dbReference>
<evidence type="ECO:0000256" key="3">
    <source>
        <dbReference type="ARBA" id="ARBA00023027"/>
    </source>
</evidence>
<reference evidence="5 6" key="1">
    <citation type="submission" date="2016-10" db="EMBL/GenBank/DDBJ databases">
        <authorList>
            <person name="de Groot N.N."/>
        </authorList>
    </citation>
    <scope>NUCLEOTIDE SEQUENCE [LARGE SCALE GENOMIC DNA]</scope>
    <source>
        <strain evidence="5 6">CGMCC 4.5598</strain>
    </source>
</reference>
<organism evidence="5 6">
    <name type="scientific">Nonomuraea wenchangensis</name>
    <dbReference type="NCBI Taxonomy" id="568860"/>
    <lineage>
        <taxon>Bacteria</taxon>
        <taxon>Bacillati</taxon>
        <taxon>Actinomycetota</taxon>
        <taxon>Actinomycetes</taxon>
        <taxon>Streptosporangiales</taxon>
        <taxon>Streptosporangiaceae</taxon>
        <taxon>Nonomuraea</taxon>
    </lineage>
</organism>
<dbReference type="OrthoDB" id="286404at2"/>
<dbReference type="Gene3D" id="3.40.50.720">
    <property type="entry name" value="NAD(P)-binding Rossmann-like Domain"/>
    <property type="match status" value="1"/>
</dbReference>
<dbReference type="GO" id="GO:0016491">
    <property type="term" value="F:oxidoreductase activity"/>
    <property type="evidence" value="ECO:0007669"/>
    <property type="project" value="UniProtKB-KW"/>
</dbReference>
<dbReference type="PRINTS" id="PR00080">
    <property type="entry name" value="SDRFAMILY"/>
</dbReference>
<evidence type="ECO:0000256" key="1">
    <source>
        <dbReference type="ARBA" id="ARBA00006484"/>
    </source>
</evidence>
<feature type="domain" description="Ketoreductase" evidence="4">
    <location>
        <begin position="5"/>
        <end position="186"/>
    </location>
</feature>
<accession>A0A1I0LL81</accession>
<dbReference type="Proteomes" id="UP000199361">
    <property type="component" value="Unassembled WGS sequence"/>
</dbReference>
<evidence type="ECO:0000313" key="5">
    <source>
        <dbReference type="EMBL" id="SEU40550.1"/>
    </source>
</evidence>
<evidence type="ECO:0000313" key="6">
    <source>
        <dbReference type="Proteomes" id="UP000199361"/>
    </source>
</evidence>
<dbReference type="FunFam" id="3.40.50.720:FF:000084">
    <property type="entry name" value="Short-chain dehydrogenase reductase"/>
    <property type="match status" value="1"/>
</dbReference>
<evidence type="ECO:0000259" key="4">
    <source>
        <dbReference type="SMART" id="SM00822"/>
    </source>
</evidence>
<protein>
    <submittedName>
        <fullName evidence="5">Meso-butanediol dehydrogenase / (S,S)-butanediol dehydrogenase / diacetyl reductase</fullName>
    </submittedName>
</protein>
<dbReference type="RefSeq" id="WP_091091774.1">
    <property type="nucleotide sequence ID" value="NZ_FOHX01000018.1"/>
</dbReference>
<dbReference type="InterPro" id="IPR057326">
    <property type="entry name" value="KR_dom"/>
</dbReference>
<keyword evidence="3" id="KW-0520">NAD</keyword>
<dbReference type="InterPro" id="IPR036291">
    <property type="entry name" value="NAD(P)-bd_dom_sf"/>
</dbReference>
<dbReference type="PANTHER" id="PTHR24321:SF8">
    <property type="entry name" value="ESTRADIOL 17-BETA-DEHYDROGENASE 8-RELATED"/>
    <property type="match status" value="1"/>
</dbReference>
<dbReference type="PROSITE" id="PS00061">
    <property type="entry name" value="ADH_SHORT"/>
    <property type="match status" value="1"/>
</dbReference>
<sequence length="245" mass="25778">MSTPRTALVTGAARGIGRAVAARLAADGFAVTACDLNGDRLEAALPELKEHGEVRPLVADVTDLDYMTAWLDRQETPLTALVNNAAVAPRIPLAELDADALADVMRVNFQAAALLGREAGRGMCAAGRGSIVNVASVNALRGQPDMLHYNASKAALVSLTQTLALEYAPHGVRVNAVCPGSTWTDMWEEGGWGEADRADFAGRIPLRRFAEPREIAATVAFLAGEDSSYVTGHALVADGGLTVRM</sequence>
<keyword evidence="6" id="KW-1185">Reference proteome</keyword>
<dbReference type="SUPFAM" id="SSF51735">
    <property type="entry name" value="NAD(P)-binding Rossmann-fold domains"/>
    <property type="match status" value="1"/>
</dbReference>
<name>A0A1I0LL81_9ACTN</name>